<evidence type="ECO:0000313" key="1">
    <source>
        <dbReference type="EMBL" id="TDQ78137.1"/>
    </source>
</evidence>
<evidence type="ECO:0000313" key="2">
    <source>
        <dbReference type="Proteomes" id="UP000295292"/>
    </source>
</evidence>
<protein>
    <recommendedName>
        <fullName evidence="3">DUF4625 domain-containing protein</fullName>
    </recommendedName>
</protein>
<dbReference type="Proteomes" id="UP000295292">
    <property type="component" value="Unassembled WGS sequence"/>
</dbReference>
<reference evidence="1 2" key="1">
    <citation type="submission" date="2019-03" db="EMBL/GenBank/DDBJ databases">
        <title>Genomic Encyclopedia of Archaeal and Bacterial Type Strains, Phase II (KMG-II): from individual species to whole genera.</title>
        <authorList>
            <person name="Goeker M."/>
        </authorList>
    </citation>
    <scope>NUCLEOTIDE SEQUENCE [LARGE SCALE GENOMIC DNA]</scope>
    <source>
        <strain evidence="1 2">DSM 28353</strain>
    </source>
</reference>
<dbReference type="EMBL" id="SNYV01000013">
    <property type="protein sequence ID" value="TDQ78137.1"/>
    <property type="molecule type" value="Genomic_DNA"/>
</dbReference>
<evidence type="ECO:0008006" key="3">
    <source>
        <dbReference type="Google" id="ProtNLM"/>
    </source>
</evidence>
<dbReference type="AlphaFoldDB" id="A0A4R6WIB0"/>
<comment type="caution">
    <text evidence="1">The sequence shown here is derived from an EMBL/GenBank/DDBJ whole genome shotgun (WGS) entry which is preliminary data.</text>
</comment>
<proteinExistence type="predicted"/>
<keyword evidence="2" id="KW-1185">Reference proteome</keyword>
<dbReference type="RefSeq" id="WP_133584389.1">
    <property type="nucleotide sequence ID" value="NZ_SNYV01000013.1"/>
</dbReference>
<name>A0A4R6WIB0_9SPHI</name>
<dbReference type="OrthoDB" id="978436at2"/>
<organism evidence="1 2">
    <name type="scientific">Sphingobacterium yanglingense</name>
    <dbReference type="NCBI Taxonomy" id="1437280"/>
    <lineage>
        <taxon>Bacteria</taxon>
        <taxon>Pseudomonadati</taxon>
        <taxon>Bacteroidota</taxon>
        <taxon>Sphingobacteriia</taxon>
        <taxon>Sphingobacteriales</taxon>
        <taxon>Sphingobacteriaceae</taxon>
        <taxon>Sphingobacterium</taxon>
    </lineage>
</organism>
<gene>
    <name evidence="1" type="ORF">CLV99_2115</name>
</gene>
<sequence>MKIQIKFIFPLLLMVLNSCSPQKQDIVWKWNKDNEKMHFFVGQQIPLRVDINSKDRPDSVWIQIKQVDGGNWSYLKPVPSHLLLSHSPYSVETNIEVPDTANTGKYKVGLFAKLPDGSIIQDIVDIDLSIDTSFPWISDLDIGLNARQDDLHLAADLSAAKKINKVHVYIEGAGWKGSYDFQGSSLKDRITAHFHEHVDIKEAPAGDYSLQLVLTDGLGRVTKQKGSFKKTK</sequence>
<accession>A0A4R6WIB0</accession>